<dbReference type="Proteomes" id="UP000198406">
    <property type="component" value="Unassembled WGS sequence"/>
</dbReference>
<evidence type="ECO:0000256" key="1">
    <source>
        <dbReference type="SAM" id="MobiDB-lite"/>
    </source>
</evidence>
<feature type="region of interest" description="Disordered" evidence="1">
    <location>
        <begin position="50"/>
        <end position="113"/>
    </location>
</feature>
<dbReference type="EMBL" id="BDSP01000205">
    <property type="protein sequence ID" value="GAX23953.1"/>
    <property type="molecule type" value="Genomic_DNA"/>
</dbReference>
<sequence>MEAVTQQHSSSPPSRGSEVLVVYFSAGAPDSVDATEAGFELILNESIAEPMSETGKSESLTVEHQSKKNNLRQFTPYSKNEKKTSTSISPTRTLPLTPLSASSSRQRSPASVTDFEANLWKQQEDQERLGSSHHNTCSLPLQRLVCSKQTGKNNESPVEHEKLTQETDDTTSPRRRPVLRKLICQKYKPNNNPSRDEVDQPRMACDLHQCILPQQSFHSKQDRALPHALLSPKSQGMEVKKDEPIEWNTEQDHPFEDTRQDAIIITPRIVQRLERTDLLRQAAQKESLPEVQHSFESLRLEEQTHRSCARSNKGGSVPSNPQIDSPFHSRMSFNPSRDTQYQAAASTPLAVWKNEVSSSPINFLGGSAYQRRIQRFQKEQGAPSSAEFVFGSGQGDDESSFVEWVEQIEKEKVNVISHTSSQRVGMNLSSNGNKVPAPTVITIPTYSKAMNKSLNTTAETSTYSSIGYGDDHRTRDTASHWSDEEYQLSPLGRKTLRRASFDVSTASISVGSIDSHHFGRSAFVDGTPEAIVAAARASDFDDDDDVWSGNITVKDEEFALAGVYSTPQLPF</sequence>
<keyword evidence="3" id="KW-1185">Reference proteome</keyword>
<accession>A0A1Z5KCG5</accession>
<comment type="caution">
    <text evidence="2">The sequence shown here is derived from an EMBL/GenBank/DDBJ whole genome shotgun (WGS) entry which is preliminary data.</text>
</comment>
<reference evidence="2 3" key="1">
    <citation type="journal article" date="2015" name="Plant Cell">
        <title>Oil accumulation by the oleaginous diatom Fistulifera solaris as revealed by the genome and transcriptome.</title>
        <authorList>
            <person name="Tanaka T."/>
            <person name="Maeda Y."/>
            <person name="Veluchamy A."/>
            <person name="Tanaka M."/>
            <person name="Abida H."/>
            <person name="Marechal E."/>
            <person name="Bowler C."/>
            <person name="Muto M."/>
            <person name="Sunaga Y."/>
            <person name="Tanaka M."/>
            <person name="Yoshino T."/>
            <person name="Taniguchi T."/>
            <person name="Fukuda Y."/>
            <person name="Nemoto M."/>
            <person name="Matsumoto M."/>
            <person name="Wong P.S."/>
            <person name="Aburatani S."/>
            <person name="Fujibuchi W."/>
        </authorList>
    </citation>
    <scope>NUCLEOTIDE SEQUENCE [LARGE SCALE GENOMIC DNA]</scope>
    <source>
        <strain evidence="2 3">JPCC DA0580</strain>
    </source>
</reference>
<feature type="compositionally biased region" description="Polar residues" evidence="1">
    <location>
        <begin position="309"/>
        <end position="323"/>
    </location>
</feature>
<proteinExistence type="predicted"/>
<feature type="region of interest" description="Disordered" evidence="1">
    <location>
        <begin position="302"/>
        <end position="338"/>
    </location>
</feature>
<name>A0A1Z5KCG5_FISSO</name>
<dbReference type="InParanoid" id="A0A1Z5KCG5"/>
<protein>
    <submittedName>
        <fullName evidence="2">Uncharacterized protein</fullName>
    </submittedName>
</protein>
<feature type="compositionally biased region" description="Low complexity" evidence="1">
    <location>
        <begin position="85"/>
        <end position="111"/>
    </location>
</feature>
<gene>
    <name evidence="2" type="ORF">FisN_26Lh010</name>
</gene>
<evidence type="ECO:0000313" key="2">
    <source>
        <dbReference type="EMBL" id="GAX23953.1"/>
    </source>
</evidence>
<organism evidence="2 3">
    <name type="scientific">Fistulifera solaris</name>
    <name type="common">Oleaginous diatom</name>
    <dbReference type="NCBI Taxonomy" id="1519565"/>
    <lineage>
        <taxon>Eukaryota</taxon>
        <taxon>Sar</taxon>
        <taxon>Stramenopiles</taxon>
        <taxon>Ochrophyta</taxon>
        <taxon>Bacillariophyta</taxon>
        <taxon>Bacillariophyceae</taxon>
        <taxon>Bacillariophycidae</taxon>
        <taxon>Naviculales</taxon>
        <taxon>Naviculaceae</taxon>
        <taxon>Fistulifera</taxon>
    </lineage>
</organism>
<evidence type="ECO:0000313" key="3">
    <source>
        <dbReference type="Proteomes" id="UP000198406"/>
    </source>
</evidence>
<dbReference type="AlphaFoldDB" id="A0A1Z5KCG5"/>
<feature type="region of interest" description="Disordered" evidence="1">
    <location>
        <begin position="150"/>
        <end position="175"/>
    </location>
</feature>